<proteinExistence type="inferred from homology"/>
<feature type="region of interest" description="Disordered" evidence="2">
    <location>
        <begin position="696"/>
        <end position="742"/>
    </location>
</feature>
<feature type="domain" description="BIG2" evidence="4">
    <location>
        <begin position="368"/>
        <end position="425"/>
    </location>
</feature>
<feature type="compositionally biased region" description="Pro residues" evidence="2">
    <location>
        <begin position="21"/>
        <end position="30"/>
    </location>
</feature>
<reference evidence="5" key="2">
    <citation type="submission" date="2021-09" db="EMBL/GenBank/DDBJ databases">
        <authorList>
            <person name="Gilroy R."/>
        </authorList>
    </citation>
    <scope>NUCLEOTIDE SEQUENCE</scope>
    <source>
        <strain evidence="5">ChiBcec21-2208</strain>
    </source>
</reference>
<dbReference type="GO" id="GO:0016998">
    <property type="term" value="P:cell wall macromolecule catabolic process"/>
    <property type="evidence" value="ECO:0007669"/>
    <property type="project" value="InterPro"/>
</dbReference>
<dbReference type="Gene3D" id="3.60.21.10">
    <property type="match status" value="1"/>
</dbReference>
<evidence type="ECO:0000313" key="5">
    <source>
        <dbReference type="EMBL" id="HJG28737.1"/>
    </source>
</evidence>
<feature type="compositionally biased region" description="Polar residues" evidence="2">
    <location>
        <begin position="728"/>
        <end position="740"/>
    </location>
</feature>
<comment type="caution">
    <text evidence="5">The sequence shown here is derived from an EMBL/GenBank/DDBJ whole genome shotgun (WGS) entry which is preliminary data.</text>
</comment>
<evidence type="ECO:0000256" key="1">
    <source>
        <dbReference type="ARBA" id="ARBA00010646"/>
    </source>
</evidence>
<dbReference type="InterPro" id="IPR002053">
    <property type="entry name" value="Glyco_hydro_25"/>
</dbReference>
<dbReference type="PANTHER" id="PTHR34135">
    <property type="entry name" value="LYSOZYME"/>
    <property type="match status" value="1"/>
</dbReference>
<dbReference type="GO" id="GO:0003796">
    <property type="term" value="F:lysozyme activity"/>
    <property type="evidence" value="ECO:0007669"/>
    <property type="project" value="InterPro"/>
</dbReference>
<dbReference type="Proteomes" id="UP000782880">
    <property type="component" value="Unassembled WGS sequence"/>
</dbReference>
<dbReference type="InterPro" id="IPR029052">
    <property type="entry name" value="Metallo-depent_PP-like"/>
</dbReference>
<sequence>MAEERKVYRNPERVARTMPGPAAPTPPPKTQRPQRGRKPRRKRSRRQRSRLVLALCLLCLLVVVGVCIVLTRCSSGPTGPEQANFGTTAAAWQKNELGYYFNSSGQAMPAAVLKGIDVSKFQGEVDWEKAKAAGIDFAIIRCGYGGEWDGQEANWAQDDDQWRRNADECTRLGIPFGVYLYSYATTVEEARSEADHVARLLGLVAPPQEGLEDYTASPYQLSYPVYYDLEDKSISGIFPEEMAAITQAFFDRLVELGYTGEQGIYASLNWVRARFSDPAFDPWRENLWIARFSDSLGYTGTYDMWQCTYSAPGTDYGVQSETVDVDFVMRPFAFTGITEGLGKAADPVLVNDTYQVELHLDAKDARATLTTNQASEEEGGQKVYWETSDKNVATVDKNGTVRARTDSGECTITATLADGTESISCLVRIGDITVPVFATGQLAGQRSNDEASLADVAALKGAAADSILLDAGGSLHGTLSASLTGGMDMLSSFSAAGYDLQAFGAADLAYGIERLRSDANMASGPSLAANLRDAEGSAIFYRSTSWNRNRITNGMNYVVERAGYKIGFFSLADTVSVTEKIGLVNEETPIANDLAQTASEQVAALQAEGVDAILCIATPGVDVSALQDTLAQLGVTAVIDGGATENQTGSVPVLAAGQGLNAVGRLNLVFTQGGNCRVELTDAVSAETLKANRDIWNRYGSGDTGDASSEAAADAANPEKDTAADSADPSTPTEGSQDAQQEGADAYFAAAEALAELDADDSSILNTPLFTYAQNPDADKTISYANYLATLYEEIAENDREHWPEGWAEAEVTGVAGGVTELEYGDITRQALIDSLPTTARLVLVSTTAEAAQALIDGGTVTRTYQASLTGYEPEGENVLLVGDTQTLTALGEGNYTILRDYGDLFWDVRMNINDNTNNFTENFVLPEAPSYGVGRNP</sequence>
<dbReference type="SUPFAM" id="SSF51445">
    <property type="entry name" value="(Trans)glycosidases"/>
    <property type="match status" value="1"/>
</dbReference>
<protein>
    <submittedName>
        <fullName evidence="5">Ig-like domain-containing protein</fullName>
    </submittedName>
</protein>
<dbReference type="InterPro" id="IPR003343">
    <property type="entry name" value="Big_2"/>
</dbReference>
<dbReference type="SUPFAM" id="SSF56300">
    <property type="entry name" value="Metallo-dependent phosphatases"/>
    <property type="match status" value="1"/>
</dbReference>
<evidence type="ECO:0000256" key="3">
    <source>
        <dbReference type="SAM" id="Phobius"/>
    </source>
</evidence>
<keyword evidence="3" id="KW-0812">Transmembrane</keyword>
<dbReference type="AlphaFoldDB" id="A0A921LPB8"/>
<keyword evidence="3" id="KW-1133">Transmembrane helix</keyword>
<dbReference type="InterPro" id="IPR017853">
    <property type="entry name" value="GH"/>
</dbReference>
<organism evidence="5 6">
    <name type="scientific">Subdoligranulum variabile</name>
    <dbReference type="NCBI Taxonomy" id="214851"/>
    <lineage>
        <taxon>Bacteria</taxon>
        <taxon>Bacillati</taxon>
        <taxon>Bacillota</taxon>
        <taxon>Clostridia</taxon>
        <taxon>Eubacteriales</taxon>
        <taxon>Oscillospiraceae</taxon>
        <taxon>Subdoligranulum</taxon>
    </lineage>
</organism>
<dbReference type="Gene3D" id="3.20.20.80">
    <property type="entry name" value="Glycosidases"/>
    <property type="match status" value="1"/>
</dbReference>
<dbReference type="InterPro" id="IPR008964">
    <property type="entry name" value="Invasin/intimin_cell_adhesion"/>
</dbReference>
<dbReference type="Gene3D" id="2.60.40.1080">
    <property type="match status" value="1"/>
</dbReference>
<evidence type="ECO:0000256" key="2">
    <source>
        <dbReference type="SAM" id="MobiDB-lite"/>
    </source>
</evidence>
<evidence type="ECO:0000313" key="6">
    <source>
        <dbReference type="Proteomes" id="UP000782880"/>
    </source>
</evidence>
<dbReference type="Pfam" id="PF02368">
    <property type="entry name" value="Big_2"/>
    <property type="match status" value="1"/>
</dbReference>
<dbReference type="GO" id="GO:0016052">
    <property type="term" value="P:carbohydrate catabolic process"/>
    <property type="evidence" value="ECO:0007669"/>
    <property type="project" value="TreeGrafter"/>
</dbReference>
<feature type="compositionally biased region" description="Low complexity" evidence="2">
    <location>
        <begin position="700"/>
        <end position="716"/>
    </location>
</feature>
<feature type="region of interest" description="Disordered" evidence="2">
    <location>
        <begin position="1"/>
        <end position="46"/>
    </location>
</feature>
<feature type="compositionally biased region" description="Basic and acidic residues" evidence="2">
    <location>
        <begin position="1"/>
        <end position="15"/>
    </location>
</feature>
<comment type="similarity">
    <text evidence="1">Belongs to the glycosyl hydrolase 25 family.</text>
</comment>
<dbReference type="EMBL" id="DYVE01000230">
    <property type="protein sequence ID" value="HJG28737.1"/>
    <property type="molecule type" value="Genomic_DNA"/>
</dbReference>
<accession>A0A921LPB8</accession>
<dbReference type="GO" id="GO:0009253">
    <property type="term" value="P:peptidoglycan catabolic process"/>
    <property type="evidence" value="ECO:0007669"/>
    <property type="project" value="InterPro"/>
</dbReference>
<feature type="compositionally biased region" description="Basic residues" evidence="2">
    <location>
        <begin position="32"/>
        <end position="46"/>
    </location>
</feature>
<evidence type="ECO:0000259" key="4">
    <source>
        <dbReference type="Pfam" id="PF02368"/>
    </source>
</evidence>
<dbReference type="PROSITE" id="PS51904">
    <property type="entry name" value="GLYCOSYL_HYDROL_F25_2"/>
    <property type="match status" value="1"/>
</dbReference>
<dbReference type="CDD" id="cd06414">
    <property type="entry name" value="GH25_LytC-like"/>
    <property type="match status" value="1"/>
</dbReference>
<gene>
    <name evidence="5" type="ORF">K8V20_08880</name>
</gene>
<keyword evidence="3" id="KW-0472">Membrane</keyword>
<feature type="transmembrane region" description="Helical" evidence="3">
    <location>
        <begin position="51"/>
        <end position="71"/>
    </location>
</feature>
<dbReference type="Pfam" id="PF01183">
    <property type="entry name" value="Glyco_hydro_25"/>
    <property type="match status" value="1"/>
</dbReference>
<dbReference type="PANTHER" id="PTHR34135:SF2">
    <property type="entry name" value="LYSOZYME"/>
    <property type="match status" value="1"/>
</dbReference>
<reference evidence="5" key="1">
    <citation type="journal article" date="2021" name="PeerJ">
        <title>Extensive microbial diversity within the chicken gut microbiome revealed by metagenomics and culture.</title>
        <authorList>
            <person name="Gilroy R."/>
            <person name="Ravi A."/>
            <person name="Getino M."/>
            <person name="Pursley I."/>
            <person name="Horton D.L."/>
            <person name="Alikhan N.F."/>
            <person name="Baker D."/>
            <person name="Gharbi K."/>
            <person name="Hall N."/>
            <person name="Watson M."/>
            <person name="Adriaenssens E.M."/>
            <person name="Foster-Nyarko E."/>
            <person name="Jarju S."/>
            <person name="Secka A."/>
            <person name="Antonio M."/>
            <person name="Oren A."/>
            <person name="Chaudhuri R.R."/>
            <person name="La Ragione R."/>
            <person name="Hildebrand F."/>
            <person name="Pallen M.J."/>
        </authorList>
    </citation>
    <scope>NUCLEOTIDE SEQUENCE</scope>
    <source>
        <strain evidence="5">ChiBcec21-2208</strain>
    </source>
</reference>
<name>A0A921LPB8_9FIRM</name>
<dbReference type="SUPFAM" id="SSF49373">
    <property type="entry name" value="Invasin/intimin cell-adhesion fragments"/>
    <property type="match status" value="1"/>
</dbReference>